<dbReference type="PANTHER" id="PTHR43537:SF45">
    <property type="entry name" value="GNTR FAMILY REGULATORY PROTEIN"/>
    <property type="match status" value="1"/>
</dbReference>
<reference evidence="6" key="1">
    <citation type="journal article" date="2019" name="Int. J. Syst. Evol. Microbiol.">
        <title>The Global Catalogue of Microorganisms (GCM) 10K type strain sequencing project: providing services to taxonomists for standard genome sequencing and annotation.</title>
        <authorList>
            <consortium name="The Broad Institute Genomics Platform"/>
            <consortium name="The Broad Institute Genome Sequencing Center for Infectious Disease"/>
            <person name="Wu L."/>
            <person name="Ma J."/>
        </authorList>
    </citation>
    <scope>NUCLEOTIDE SEQUENCE [LARGE SCALE GENOMIC DNA]</scope>
    <source>
        <strain evidence="6">JCM 17326</strain>
    </source>
</reference>
<dbReference type="InterPro" id="IPR036388">
    <property type="entry name" value="WH-like_DNA-bd_sf"/>
</dbReference>
<dbReference type="Gene3D" id="1.20.120.530">
    <property type="entry name" value="GntR ligand-binding domain-like"/>
    <property type="match status" value="1"/>
</dbReference>
<evidence type="ECO:0000256" key="3">
    <source>
        <dbReference type="ARBA" id="ARBA00023163"/>
    </source>
</evidence>
<dbReference type="EMBL" id="BAABDQ010000151">
    <property type="protein sequence ID" value="GAA3629971.1"/>
    <property type="molecule type" value="Genomic_DNA"/>
</dbReference>
<proteinExistence type="predicted"/>
<dbReference type="InterPro" id="IPR000524">
    <property type="entry name" value="Tscrpt_reg_HTH_GntR"/>
</dbReference>
<dbReference type="Proteomes" id="UP001500630">
    <property type="component" value="Unassembled WGS sequence"/>
</dbReference>
<dbReference type="CDD" id="cd07377">
    <property type="entry name" value="WHTH_GntR"/>
    <property type="match status" value="1"/>
</dbReference>
<sequence length="220" mass="23493">MLVAADGQLKAGKHGKAIAVDGLRAAILRGDMVPGQRLLEPELVGLFGVTRGSVRSAIDDLVAEGMVERIHNRGARVRKVSVQQAVEIMECRRALEALIAAKAAERAGADDVAQLRAQGELLSSAVRNGEAAKYSTLNQELHGMIWRIADQSTAAGLIGRLNAQIVRHQFRLAQREGWTNGSLVQHLGIIDAIASGDPAAAEHAMHEHLSSVIDALRQTA</sequence>
<gene>
    <name evidence="5" type="ORF">GCM10022419_136850</name>
</gene>
<evidence type="ECO:0000259" key="4">
    <source>
        <dbReference type="PROSITE" id="PS50949"/>
    </source>
</evidence>
<keyword evidence="3" id="KW-0804">Transcription</keyword>
<evidence type="ECO:0000256" key="1">
    <source>
        <dbReference type="ARBA" id="ARBA00023015"/>
    </source>
</evidence>
<protein>
    <submittedName>
        <fullName evidence="5">GntR family transcriptional regulator</fullName>
    </submittedName>
</protein>
<dbReference type="InterPro" id="IPR008920">
    <property type="entry name" value="TF_FadR/GntR_C"/>
</dbReference>
<dbReference type="InterPro" id="IPR011711">
    <property type="entry name" value="GntR_C"/>
</dbReference>
<comment type="caution">
    <text evidence="5">The sequence shown here is derived from an EMBL/GenBank/DDBJ whole genome shotgun (WGS) entry which is preliminary data.</text>
</comment>
<keyword evidence="2" id="KW-0238">DNA-binding</keyword>
<keyword evidence="1" id="KW-0805">Transcription regulation</keyword>
<dbReference type="SMART" id="SM00895">
    <property type="entry name" value="FCD"/>
    <property type="match status" value="1"/>
</dbReference>
<dbReference type="Pfam" id="PF00392">
    <property type="entry name" value="GntR"/>
    <property type="match status" value="1"/>
</dbReference>
<dbReference type="RefSeq" id="WP_345581619.1">
    <property type="nucleotide sequence ID" value="NZ_BAABDQ010000151.1"/>
</dbReference>
<dbReference type="Gene3D" id="1.10.10.10">
    <property type="entry name" value="Winged helix-like DNA-binding domain superfamily/Winged helix DNA-binding domain"/>
    <property type="match status" value="1"/>
</dbReference>
<accession>A0ABP7ADH8</accession>
<dbReference type="Pfam" id="PF07729">
    <property type="entry name" value="FCD"/>
    <property type="match status" value="1"/>
</dbReference>
<evidence type="ECO:0000313" key="6">
    <source>
        <dbReference type="Proteomes" id="UP001500630"/>
    </source>
</evidence>
<name>A0ABP7ADH8_9ACTN</name>
<dbReference type="SUPFAM" id="SSF46785">
    <property type="entry name" value="Winged helix' DNA-binding domain"/>
    <property type="match status" value="1"/>
</dbReference>
<dbReference type="SUPFAM" id="SSF48008">
    <property type="entry name" value="GntR ligand-binding domain-like"/>
    <property type="match status" value="1"/>
</dbReference>
<dbReference type="PROSITE" id="PS50949">
    <property type="entry name" value="HTH_GNTR"/>
    <property type="match status" value="1"/>
</dbReference>
<evidence type="ECO:0000313" key="5">
    <source>
        <dbReference type="EMBL" id="GAA3629971.1"/>
    </source>
</evidence>
<feature type="domain" description="HTH gntR-type" evidence="4">
    <location>
        <begin position="13"/>
        <end position="80"/>
    </location>
</feature>
<dbReference type="SMART" id="SM00345">
    <property type="entry name" value="HTH_GNTR"/>
    <property type="match status" value="1"/>
</dbReference>
<keyword evidence="6" id="KW-1185">Reference proteome</keyword>
<dbReference type="PANTHER" id="PTHR43537">
    <property type="entry name" value="TRANSCRIPTIONAL REGULATOR, GNTR FAMILY"/>
    <property type="match status" value="1"/>
</dbReference>
<organism evidence="5 6">
    <name type="scientific">Nonomuraea rosea</name>
    <dbReference type="NCBI Taxonomy" id="638574"/>
    <lineage>
        <taxon>Bacteria</taxon>
        <taxon>Bacillati</taxon>
        <taxon>Actinomycetota</taxon>
        <taxon>Actinomycetes</taxon>
        <taxon>Streptosporangiales</taxon>
        <taxon>Streptosporangiaceae</taxon>
        <taxon>Nonomuraea</taxon>
    </lineage>
</organism>
<evidence type="ECO:0000256" key="2">
    <source>
        <dbReference type="ARBA" id="ARBA00023125"/>
    </source>
</evidence>
<dbReference type="InterPro" id="IPR036390">
    <property type="entry name" value="WH_DNA-bd_sf"/>
</dbReference>